<name>A0A6J2W4E5_CHACN</name>
<dbReference type="PANTHER" id="PTHR34258">
    <property type="entry name" value="ARMADILLO-LIKE HELICAL DOMAIN CONTAINING PROTEIN 1"/>
    <property type="match status" value="1"/>
</dbReference>
<dbReference type="Proteomes" id="UP000504632">
    <property type="component" value="Chromosome 9"/>
</dbReference>
<evidence type="ECO:0000313" key="2">
    <source>
        <dbReference type="RefSeq" id="XP_030640240.1"/>
    </source>
</evidence>
<dbReference type="SUPFAM" id="SSF48371">
    <property type="entry name" value="ARM repeat"/>
    <property type="match status" value="1"/>
</dbReference>
<dbReference type="CTD" id="339541"/>
<dbReference type="InterPro" id="IPR016024">
    <property type="entry name" value="ARM-type_fold"/>
</dbReference>
<protein>
    <submittedName>
        <fullName evidence="2">Armadillo-like helical domain containing protein 1</fullName>
    </submittedName>
</protein>
<sequence>MLTSKEQTAISKVMAFLQEWDQSNKTARSRILKAFLAKNTGKTFYELEEEFSLAASLFLARLNAWLRLTYRFGTYLDLQLRAIGVFLSVAHSKEYLNEFLEAGGIFTLLEILRQKQSKEKDKTEALHLLQTVSNAARKYKELLCESNCERAIAECLVTSQTEETQETASALLQSLAHGNPKYQNQVYKALIASMPCTSPKAQQLVLQSLRVVQAIVKTTHPSIVDPLLNLLRSLHLEVQYEAIELITELKDYEVRPALLRGLVALLKPANDGAQKYKILQDPEMAEITEPLLQFVQQAAAAKAIRLLAQENQDVSKELLTLQVVHHLLYAVGNQEHTDAQREASLALEHFVRTYPAVEEHVRQAMGTSLFEIFMDNAECLYTKIDEIHAEVVRSNTVDISSAFEELMLES</sequence>
<accession>A0A6J2W4E5</accession>
<keyword evidence="1" id="KW-1185">Reference proteome</keyword>
<dbReference type="InParanoid" id="A0A6J2W4E5"/>
<reference evidence="2" key="1">
    <citation type="submission" date="2025-08" db="UniProtKB">
        <authorList>
            <consortium name="RefSeq"/>
        </authorList>
    </citation>
    <scope>IDENTIFICATION</scope>
</reference>
<dbReference type="AlphaFoldDB" id="A0A6J2W4E5"/>
<dbReference type="InterPro" id="IPR041090">
    <property type="entry name" value="DUF5578"/>
</dbReference>
<dbReference type="InterPro" id="IPR011989">
    <property type="entry name" value="ARM-like"/>
</dbReference>
<evidence type="ECO:0000313" key="1">
    <source>
        <dbReference type="Proteomes" id="UP000504632"/>
    </source>
</evidence>
<proteinExistence type="predicted"/>
<gene>
    <name evidence="2" type="primary">armh1</name>
</gene>
<organism evidence="1 2">
    <name type="scientific">Chanos chanos</name>
    <name type="common">Milkfish</name>
    <name type="synonym">Mugil chanos</name>
    <dbReference type="NCBI Taxonomy" id="29144"/>
    <lineage>
        <taxon>Eukaryota</taxon>
        <taxon>Metazoa</taxon>
        <taxon>Chordata</taxon>
        <taxon>Craniata</taxon>
        <taxon>Vertebrata</taxon>
        <taxon>Euteleostomi</taxon>
        <taxon>Actinopterygii</taxon>
        <taxon>Neopterygii</taxon>
        <taxon>Teleostei</taxon>
        <taxon>Ostariophysi</taxon>
        <taxon>Gonorynchiformes</taxon>
        <taxon>Chanidae</taxon>
        <taxon>Chanos</taxon>
    </lineage>
</organism>
<dbReference type="PANTHER" id="PTHR34258:SF1">
    <property type="entry name" value="ARMADILLO-LIKE HELICAL DOMAIN CONTAINING PROTEIN 1"/>
    <property type="match status" value="1"/>
</dbReference>
<dbReference type="GeneID" id="115820727"/>
<dbReference type="Gene3D" id="1.25.10.10">
    <property type="entry name" value="Leucine-rich Repeat Variant"/>
    <property type="match status" value="2"/>
</dbReference>
<dbReference type="OrthoDB" id="278163at2759"/>
<dbReference type="Pfam" id="PF17741">
    <property type="entry name" value="DUF5578"/>
    <property type="match status" value="1"/>
</dbReference>
<dbReference type="RefSeq" id="XP_030640240.1">
    <property type="nucleotide sequence ID" value="XM_030784380.1"/>
</dbReference>